<dbReference type="InterPro" id="IPR050221">
    <property type="entry name" value="26S_Proteasome_ATPase"/>
</dbReference>
<dbReference type="InterPro" id="IPR027417">
    <property type="entry name" value="P-loop_NTPase"/>
</dbReference>
<proteinExistence type="inferred from homology"/>
<dbReference type="Pfam" id="PF00004">
    <property type="entry name" value="AAA"/>
    <property type="match status" value="1"/>
</dbReference>
<dbReference type="Proteomes" id="UP000249467">
    <property type="component" value="Unassembled WGS sequence"/>
</dbReference>
<keyword evidence="3" id="KW-0067">ATP-binding</keyword>
<dbReference type="SUPFAM" id="SSF52540">
    <property type="entry name" value="P-loop containing nucleoside triphosphate hydrolases"/>
    <property type="match status" value="1"/>
</dbReference>
<dbReference type="Pfam" id="PF22977">
    <property type="entry name" value="WHD"/>
    <property type="match status" value="1"/>
</dbReference>
<comment type="similarity">
    <text evidence="1">Belongs to the AAA ATPase family.</text>
</comment>
<protein>
    <submittedName>
        <fullName evidence="5">ATPase</fullName>
    </submittedName>
</protein>
<name>A0A2W4VW61_9CYAN</name>
<dbReference type="CDD" id="cd19481">
    <property type="entry name" value="RecA-like_protease"/>
    <property type="match status" value="1"/>
</dbReference>
<dbReference type="Gene3D" id="3.40.50.300">
    <property type="entry name" value="P-loop containing nucleotide triphosphate hydrolases"/>
    <property type="match status" value="1"/>
</dbReference>
<evidence type="ECO:0000256" key="3">
    <source>
        <dbReference type="ARBA" id="ARBA00022840"/>
    </source>
</evidence>
<evidence type="ECO:0000313" key="6">
    <source>
        <dbReference type="Proteomes" id="UP000249467"/>
    </source>
</evidence>
<feature type="domain" description="AAA+ ATPase" evidence="4">
    <location>
        <begin position="451"/>
        <end position="583"/>
    </location>
</feature>
<dbReference type="SMART" id="SM00382">
    <property type="entry name" value="AAA"/>
    <property type="match status" value="1"/>
</dbReference>
<dbReference type="PANTHER" id="PTHR23073">
    <property type="entry name" value="26S PROTEASOME REGULATORY SUBUNIT"/>
    <property type="match status" value="1"/>
</dbReference>
<gene>
    <name evidence="5" type="ORF">DCF19_19750</name>
</gene>
<organism evidence="5 6">
    <name type="scientific">Pseudanabaena frigida</name>
    <dbReference type="NCBI Taxonomy" id="945775"/>
    <lineage>
        <taxon>Bacteria</taxon>
        <taxon>Bacillati</taxon>
        <taxon>Cyanobacteriota</taxon>
        <taxon>Cyanophyceae</taxon>
        <taxon>Pseudanabaenales</taxon>
        <taxon>Pseudanabaenaceae</taxon>
        <taxon>Pseudanabaena</taxon>
    </lineage>
</organism>
<dbReference type="InterPro" id="IPR054472">
    <property type="entry name" value="WHD"/>
</dbReference>
<dbReference type="AlphaFoldDB" id="A0A2W4VW61"/>
<reference evidence="5 6" key="2">
    <citation type="submission" date="2018-06" db="EMBL/GenBank/DDBJ databases">
        <title>Metagenomic assembly of (sub)arctic Cyanobacteria and their associated microbiome from non-axenic cultures.</title>
        <authorList>
            <person name="Baurain D."/>
        </authorList>
    </citation>
    <scope>NUCLEOTIDE SEQUENCE [LARGE SCALE GENOMIC DNA]</scope>
    <source>
        <strain evidence="5">ULC066bin1</strain>
    </source>
</reference>
<dbReference type="InterPro" id="IPR003959">
    <property type="entry name" value="ATPase_AAA_core"/>
</dbReference>
<comment type="caution">
    <text evidence="5">The sequence shown here is derived from an EMBL/GenBank/DDBJ whole genome shotgun (WGS) entry which is preliminary data.</text>
</comment>
<sequence length="666" mass="75046">MTIYPAQSLSKTDWLNLSQHDLFAAIAKVRYILEMKVAEKKGEILNNEFSYPTQLEQLDSSLYQLCENFNLSQFERDVLMLCAGMEFDTQWGLLCAEIVNDPKQVYPTFNLAMLVLDNADWSALSPASTLRRWHLVEVGSGNALTSSPLRINERILHYLMGDRHLDERLLSLLSPVTTNSVQIDSHQQIVNQAIATLLNADSDNTEMLPILQLCGEDVSSKVAIASDICADLGLTLYKMPANVLPHDLSNLQLIASLCDREYTLDDIALFLDCDRDEAPNHNQDMAIGYLIEILKCPMIISSQTRRRQHQRTIITFDVQSPSINEQQILWAKALKNLDPDIQSSLNGSIHQLVSYFNLSPTHIQNAALKAKSLHQQEENDPFQKSLWNACRAQARPRLDELAQSVETASTWQDLILPSKEKFVLHDIAAHVRQRLTVYETWGFAGRSRRGLGISALFAGSSGTGKTMAAEVLGNELQLDVYRIDLSSVIDKYIGETEKNLKRIFDAAEGGGVILLFDEADALFGKRTEVKDSHDRHANVGVSYLLQRMEAYRGLAVLTTNLKNSLDQAFLRRLRFVVQFPFPDAEQRAEIWRRAFPKLTPTLDLDYLKLGKLSVAGGNIRNIALNAAFIAADHNEPVQMKYILQAAKIEYIKLEKPMMDTEIKGWV</sequence>
<evidence type="ECO:0000259" key="4">
    <source>
        <dbReference type="SMART" id="SM00382"/>
    </source>
</evidence>
<dbReference type="InterPro" id="IPR003593">
    <property type="entry name" value="AAA+_ATPase"/>
</dbReference>
<keyword evidence="2" id="KW-0547">Nucleotide-binding</keyword>
<dbReference type="GO" id="GO:0005524">
    <property type="term" value="F:ATP binding"/>
    <property type="evidence" value="ECO:0007669"/>
    <property type="project" value="UniProtKB-KW"/>
</dbReference>
<reference evidence="5 6" key="1">
    <citation type="submission" date="2018-04" db="EMBL/GenBank/DDBJ databases">
        <authorList>
            <person name="Go L.Y."/>
            <person name="Mitchell J.A."/>
        </authorList>
    </citation>
    <scope>NUCLEOTIDE SEQUENCE [LARGE SCALE GENOMIC DNA]</scope>
    <source>
        <strain evidence="5">ULC066bin1</strain>
    </source>
</reference>
<dbReference type="GO" id="GO:0016887">
    <property type="term" value="F:ATP hydrolysis activity"/>
    <property type="evidence" value="ECO:0007669"/>
    <property type="project" value="InterPro"/>
</dbReference>
<dbReference type="EMBL" id="QBML01000034">
    <property type="protein sequence ID" value="PZO37063.1"/>
    <property type="molecule type" value="Genomic_DNA"/>
</dbReference>
<accession>A0A2W4VW61</accession>
<evidence type="ECO:0000313" key="5">
    <source>
        <dbReference type="EMBL" id="PZO37063.1"/>
    </source>
</evidence>
<evidence type="ECO:0000256" key="2">
    <source>
        <dbReference type="ARBA" id="ARBA00022741"/>
    </source>
</evidence>
<evidence type="ECO:0000256" key="1">
    <source>
        <dbReference type="ARBA" id="ARBA00006914"/>
    </source>
</evidence>